<dbReference type="InterPro" id="IPR000719">
    <property type="entry name" value="Prot_kinase_dom"/>
</dbReference>
<dbReference type="Gene3D" id="3.30.200.20">
    <property type="entry name" value="Phosphorylase Kinase, domain 1"/>
    <property type="match status" value="1"/>
</dbReference>
<dbReference type="Proteomes" id="UP001165160">
    <property type="component" value="Unassembled WGS sequence"/>
</dbReference>
<feature type="transmembrane region" description="Helical" evidence="5">
    <location>
        <begin position="164"/>
        <end position="182"/>
    </location>
</feature>
<protein>
    <recommendedName>
        <fullName evidence="6">Protein kinase domain-containing protein</fullName>
    </recommendedName>
</protein>
<feature type="transmembrane region" description="Helical" evidence="5">
    <location>
        <begin position="129"/>
        <end position="152"/>
    </location>
</feature>
<feature type="binding site" evidence="3">
    <location>
        <position position="414"/>
    </location>
    <ligand>
        <name>ATP</name>
        <dbReference type="ChEBI" id="CHEBI:30616"/>
    </ligand>
</feature>
<dbReference type="AlphaFoldDB" id="A0A9W7FHZ3"/>
<dbReference type="GO" id="GO:0004674">
    <property type="term" value="F:protein serine/threonine kinase activity"/>
    <property type="evidence" value="ECO:0007669"/>
    <property type="project" value="TreeGrafter"/>
</dbReference>
<evidence type="ECO:0000256" key="5">
    <source>
        <dbReference type="SAM" id="Phobius"/>
    </source>
</evidence>
<dbReference type="Gene3D" id="1.10.510.10">
    <property type="entry name" value="Transferase(Phosphotransferase) domain 1"/>
    <property type="match status" value="1"/>
</dbReference>
<sequence length="698" mass="78530">MVFVNKGSNTRESFKGPAIVPQAGGPDVEGDGSTHQLVMQSQGSPASTGRSIKSFTSSDEGGDFDFLSLSAVFTNATGDQKSTAGKSRFAFRKAVRAFFRALKENEIPNNLKNHHRKYDWLQRTRNLRFVLDFTFVFAWFLSLIMFLLMAIAPNADLIEERMKQFLVIAIIFTPFWVVNHRLPAATKIQYWVDIVFVAFWGAASLIAEFNDREIFFLLTFFAVQASCPSPLYIRNTFLVLLGLISFFNQIRNLNNGTRNENCVAYMVDSGLVEQIVSLHNKMEAVTAESISTWEYSQLNQTSNCNSIALFLFSKFLNVVIFMILGIIFDSGSKKNFLAMCALHQDKINTLKELTHLQEFTDAQQQQLDNALGGLGSGGKNRISLDEVQFQEKLGQGSFGTVWKALQGGRLCAVKTLSASDADEDNIKRFAFEVEMMERLNHPSIVKMVFAVLEPPKLCLGLELAKCDLTAALKNDLFISIGFDESDSAVAKSWHSGKSGHLKDMVTSIASALKYLHGLEICHRDVKTDNCLVTYDHRCLLADLGEAKKLDSNNTSVGTPYYVAPEVFRGETDYGVEADVYSFGIMLGVCLYHGSVSDFFFWDRARRLSGYVVSQRVLSGWRPKFKPVFEENLPTIVNLIKRCWQNDPMDRPTMKEVHEILAAWEEDAQVTPSENSLVNRQDSEELQRKSFVTFARERS</sequence>
<dbReference type="GO" id="GO:0005524">
    <property type="term" value="F:ATP binding"/>
    <property type="evidence" value="ECO:0007669"/>
    <property type="project" value="UniProtKB-UniRule"/>
</dbReference>
<comment type="caution">
    <text evidence="7">The sequence shown here is derived from an EMBL/GenBank/DDBJ whole genome shotgun (WGS) entry which is preliminary data.</text>
</comment>
<accession>A0A9W7FHZ3</accession>
<evidence type="ECO:0000313" key="7">
    <source>
        <dbReference type="EMBL" id="GMI12383.1"/>
    </source>
</evidence>
<feature type="domain" description="Protein kinase" evidence="6">
    <location>
        <begin position="387"/>
        <end position="660"/>
    </location>
</feature>
<evidence type="ECO:0000256" key="2">
    <source>
        <dbReference type="ARBA" id="ARBA00022840"/>
    </source>
</evidence>
<feature type="compositionally biased region" description="Polar residues" evidence="4">
    <location>
        <begin position="1"/>
        <end position="11"/>
    </location>
</feature>
<dbReference type="PROSITE" id="PS00107">
    <property type="entry name" value="PROTEIN_KINASE_ATP"/>
    <property type="match status" value="1"/>
</dbReference>
<feature type="compositionally biased region" description="Polar residues" evidence="4">
    <location>
        <begin position="33"/>
        <end position="52"/>
    </location>
</feature>
<keyword evidence="2 3" id="KW-0067">ATP-binding</keyword>
<evidence type="ECO:0000256" key="3">
    <source>
        <dbReference type="PROSITE-ProRule" id="PRU10141"/>
    </source>
</evidence>
<dbReference type="SMART" id="SM00220">
    <property type="entry name" value="S_TKc"/>
    <property type="match status" value="1"/>
</dbReference>
<feature type="transmembrane region" description="Helical" evidence="5">
    <location>
        <begin position="307"/>
        <end position="328"/>
    </location>
</feature>
<evidence type="ECO:0000259" key="6">
    <source>
        <dbReference type="PROSITE" id="PS50011"/>
    </source>
</evidence>
<dbReference type="PROSITE" id="PS50011">
    <property type="entry name" value="PROTEIN_KINASE_DOM"/>
    <property type="match status" value="1"/>
</dbReference>
<dbReference type="PANTHER" id="PTHR44329">
    <property type="entry name" value="SERINE/THREONINE-PROTEIN KINASE TNNI3K-RELATED"/>
    <property type="match status" value="1"/>
</dbReference>
<dbReference type="EMBL" id="BRXX01000444">
    <property type="protein sequence ID" value="GMI12383.1"/>
    <property type="molecule type" value="Genomic_DNA"/>
</dbReference>
<dbReference type="PROSITE" id="PS00108">
    <property type="entry name" value="PROTEIN_KINASE_ST"/>
    <property type="match status" value="1"/>
</dbReference>
<evidence type="ECO:0000313" key="8">
    <source>
        <dbReference type="Proteomes" id="UP001165160"/>
    </source>
</evidence>
<gene>
    <name evidence="7" type="ORF">TrVE_jg2592</name>
</gene>
<evidence type="ECO:0000256" key="1">
    <source>
        <dbReference type="ARBA" id="ARBA00022741"/>
    </source>
</evidence>
<keyword evidence="5" id="KW-1133">Transmembrane helix</keyword>
<keyword evidence="8" id="KW-1185">Reference proteome</keyword>
<dbReference type="InterPro" id="IPR011009">
    <property type="entry name" value="Kinase-like_dom_sf"/>
</dbReference>
<keyword evidence="1 3" id="KW-0547">Nucleotide-binding</keyword>
<dbReference type="Pfam" id="PF00069">
    <property type="entry name" value="Pkinase"/>
    <property type="match status" value="1"/>
</dbReference>
<dbReference type="InterPro" id="IPR051681">
    <property type="entry name" value="Ser/Thr_Kinases-Pseudokinases"/>
</dbReference>
<evidence type="ECO:0000256" key="4">
    <source>
        <dbReference type="SAM" id="MobiDB-lite"/>
    </source>
</evidence>
<name>A0A9W7FHZ3_9STRA</name>
<reference evidence="8" key="1">
    <citation type="journal article" date="2023" name="Commun. Biol.">
        <title>Genome analysis of Parmales, the sister group of diatoms, reveals the evolutionary specialization of diatoms from phago-mixotrophs to photoautotrophs.</title>
        <authorList>
            <person name="Ban H."/>
            <person name="Sato S."/>
            <person name="Yoshikawa S."/>
            <person name="Yamada K."/>
            <person name="Nakamura Y."/>
            <person name="Ichinomiya M."/>
            <person name="Sato N."/>
            <person name="Blanc-Mathieu R."/>
            <person name="Endo H."/>
            <person name="Kuwata A."/>
            <person name="Ogata H."/>
        </authorList>
    </citation>
    <scope>NUCLEOTIDE SEQUENCE [LARGE SCALE GENOMIC DNA]</scope>
    <source>
        <strain evidence="8">NIES 3699</strain>
    </source>
</reference>
<dbReference type="SUPFAM" id="SSF56112">
    <property type="entry name" value="Protein kinase-like (PK-like)"/>
    <property type="match status" value="1"/>
</dbReference>
<organism evidence="7 8">
    <name type="scientific">Triparma verrucosa</name>
    <dbReference type="NCBI Taxonomy" id="1606542"/>
    <lineage>
        <taxon>Eukaryota</taxon>
        <taxon>Sar</taxon>
        <taxon>Stramenopiles</taxon>
        <taxon>Ochrophyta</taxon>
        <taxon>Bolidophyceae</taxon>
        <taxon>Parmales</taxon>
        <taxon>Triparmaceae</taxon>
        <taxon>Triparma</taxon>
    </lineage>
</organism>
<feature type="region of interest" description="Disordered" evidence="4">
    <location>
        <begin position="1"/>
        <end position="52"/>
    </location>
</feature>
<dbReference type="PANTHER" id="PTHR44329:SF214">
    <property type="entry name" value="PROTEIN KINASE DOMAIN-CONTAINING PROTEIN"/>
    <property type="match status" value="1"/>
</dbReference>
<proteinExistence type="predicted"/>
<feature type="transmembrane region" description="Helical" evidence="5">
    <location>
        <begin position="188"/>
        <end position="207"/>
    </location>
</feature>
<keyword evidence="5" id="KW-0812">Transmembrane</keyword>
<dbReference type="InterPro" id="IPR017441">
    <property type="entry name" value="Protein_kinase_ATP_BS"/>
</dbReference>
<dbReference type="InterPro" id="IPR008271">
    <property type="entry name" value="Ser/Thr_kinase_AS"/>
</dbReference>
<keyword evidence="5" id="KW-0472">Membrane</keyword>